<comment type="subcellular location">
    <subcellularLocation>
        <location evidence="1">Nucleus</location>
    </subcellularLocation>
</comment>
<sequence length="627" mass="66692">MELSSARMAAHFQKALSVEEDAEKRLAANLKENAALVRTTAGLPHKTRHPIMVPFGRLAFFAGELVHSNELLVHLGDQLYAERSARQAGEILERRTGVTQSSLEAVRERVAGLQERLEVAQRLAEADRGDFLEIREEYKDDGAAVEAAPGRQQAGTAEAGTVLAASGEPGDLRRGSADGDAEFEELMGRLEELEAAEARAAQGAAEAGDDTEMGHDKEDTGDAIVKRGGETESKAEPGRSVAAGSRVAPGVGSKQKRVRFAEDNEEQGVKQTGPPSEGPSAVRRDASVAGAGTALGKGAERARPILGQVVERATSGAVGEDGPGRSAEVGSADDTDSDAQERTNEGPGAAASRDDSGDGSSGSEGIGEDEQEADRRFFEELAAVEEGGSSEDEWAEDEEGGRSGDEGDDDDNEGGPSFETGRQVSADIQQWLARRAPAGPAQEGGRALTSAYARDMALEDARTRLRQRAEQVRRQQGQGLGHDGSTRGDEGSEERTRLESPPGRGGRPTDGDRRRGAGLPEPVRETPQRPAHKSEHQFASLHEKEAAFQRFLSEDFAPEVAGPPGGLGKMEARPDRNTAPVGRIVEKQEPPGTVTSLATFEEPVAPSQQEKPLSWFKREMQRRAGGV</sequence>
<evidence type="ECO:0000313" key="6">
    <source>
        <dbReference type="Proteomes" id="UP000054558"/>
    </source>
</evidence>
<evidence type="ECO:0000313" key="5">
    <source>
        <dbReference type="EMBL" id="GAQ79350.1"/>
    </source>
</evidence>
<dbReference type="OMA" id="AICAQIP"/>
<dbReference type="Proteomes" id="UP000054558">
    <property type="component" value="Unassembled WGS sequence"/>
</dbReference>
<dbReference type="CDD" id="cd23159">
    <property type="entry name" value="Prefoldin_URI1"/>
    <property type="match status" value="1"/>
</dbReference>
<feature type="compositionally biased region" description="Basic and acidic residues" evidence="4">
    <location>
        <begin position="456"/>
        <end position="473"/>
    </location>
</feature>
<dbReference type="PANTHER" id="PTHR15111">
    <property type="entry name" value="RNA POLYMERASE II SUBUNIT 5-MEDIATING PROTEIN NNX3"/>
    <property type="match status" value="1"/>
</dbReference>
<feature type="compositionally biased region" description="Acidic residues" evidence="4">
    <location>
        <begin position="388"/>
        <end position="399"/>
    </location>
</feature>
<organism evidence="5 6">
    <name type="scientific">Klebsormidium nitens</name>
    <name type="common">Green alga</name>
    <name type="synonym">Ulothrix nitens</name>
    <dbReference type="NCBI Taxonomy" id="105231"/>
    <lineage>
        <taxon>Eukaryota</taxon>
        <taxon>Viridiplantae</taxon>
        <taxon>Streptophyta</taxon>
        <taxon>Klebsormidiophyceae</taxon>
        <taxon>Klebsormidiales</taxon>
        <taxon>Klebsormidiaceae</taxon>
        <taxon>Klebsormidium</taxon>
    </lineage>
</organism>
<protein>
    <submittedName>
        <fullName evidence="5">Prefoldin chaperone subunit family protein</fullName>
    </submittedName>
</protein>
<feature type="region of interest" description="Disordered" evidence="4">
    <location>
        <begin position="197"/>
        <end position="590"/>
    </location>
</feature>
<reference evidence="5 6" key="1">
    <citation type="journal article" date="2014" name="Nat. Commun.">
        <title>Klebsormidium flaccidum genome reveals primary factors for plant terrestrial adaptation.</title>
        <authorList>
            <person name="Hori K."/>
            <person name="Maruyama F."/>
            <person name="Fujisawa T."/>
            <person name="Togashi T."/>
            <person name="Yamamoto N."/>
            <person name="Seo M."/>
            <person name="Sato S."/>
            <person name="Yamada T."/>
            <person name="Mori H."/>
            <person name="Tajima N."/>
            <person name="Moriyama T."/>
            <person name="Ikeuchi M."/>
            <person name="Watanabe M."/>
            <person name="Wada H."/>
            <person name="Kobayashi K."/>
            <person name="Saito M."/>
            <person name="Masuda T."/>
            <person name="Sasaki-Sekimoto Y."/>
            <person name="Mashiguchi K."/>
            <person name="Awai K."/>
            <person name="Shimojima M."/>
            <person name="Masuda S."/>
            <person name="Iwai M."/>
            <person name="Nobusawa T."/>
            <person name="Narise T."/>
            <person name="Kondo S."/>
            <person name="Saito H."/>
            <person name="Sato R."/>
            <person name="Murakawa M."/>
            <person name="Ihara Y."/>
            <person name="Oshima-Yamada Y."/>
            <person name="Ohtaka K."/>
            <person name="Satoh M."/>
            <person name="Sonobe K."/>
            <person name="Ishii M."/>
            <person name="Ohtani R."/>
            <person name="Kanamori-Sato M."/>
            <person name="Honoki R."/>
            <person name="Miyazaki D."/>
            <person name="Mochizuki H."/>
            <person name="Umetsu J."/>
            <person name="Higashi K."/>
            <person name="Shibata D."/>
            <person name="Kamiya Y."/>
            <person name="Sato N."/>
            <person name="Nakamura Y."/>
            <person name="Tabata S."/>
            <person name="Ida S."/>
            <person name="Kurokawa K."/>
            <person name="Ohta H."/>
        </authorList>
    </citation>
    <scope>NUCLEOTIDE SEQUENCE [LARGE SCALE GENOMIC DNA]</scope>
    <source>
        <strain evidence="5 6">NIES-2285</strain>
    </source>
</reference>
<dbReference type="GO" id="GO:0000122">
    <property type="term" value="P:negative regulation of transcription by RNA polymerase II"/>
    <property type="evidence" value="ECO:0000318"/>
    <property type="project" value="GO_Central"/>
</dbReference>
<dbReference type="SUPFAM" id="SSF46579">
    <property type="entry name" value="Prefoldin"/>
    <property type="match status" value="1"/>
</dbReference>
<evidence type="ECO:0000256" key="4">
    <source>
        <dbReference type="SAM" id="MobiDB-lite"/>
    </source>
</evidence>
<dbReference type="GO" id="GO:0005634">
    <property type="term" value="C:nucleus"/>
    <property type="evidence" value="ECO:0007669"/>
    <property type="project" value="UniProtKB-SubCell"/>
</dbReference>
<dbReference type="OrthoDB" id="21413at2759"/>
<dbReference type="GO" id="GO:0006457">
    <property type="term" value="P:protein folding"/>
    <property type="evidence" value="ECO:0007669"/>
    <property type="project" value="UniProtKB-ARBA"/>
</dbReference>
<evidence type="ECO:0000256" key="3">
    <source>
        <dbReference type="ARBA" id="ARBA00038295"/>
    </source>
</evidence>
<evidence type="ECO:0000256" key="1">
    <source>
        <dbReference type="ARBA" id="ARBA00004123"/>
    </source>
</evidence>
<dbReference type="GO" id="GO:0019212">
    <property type="term" value="F:phosphatase inhibitor activity"/>
    <property type="evidence" value="ECO:0000318"/>
    <property type="project" value="GO_Central"/>
</dbReference>
<dbReference type="InterPro" id="IPR052255">
    <property type="entry name" value="RNA_pol_II_subunit5-mediator"/>
</dbReference>
<feature type="compositionally biased region" description="Basic and acidic residues" evidence="4">
    <location>
        <begin position="484"/>
        <end position="498"/>
    </location>
</feature>
<dbReference type="GO" id="GO:0009409">
    <property type="term" value="P:response to cold"/>
    <property type="evidence" value="ECO:0007669"/>
    <property type="project" value="UniProtKB-ARBA"/>
</dbReference>
<gene>
    <name evidence="5" type="ORF">KFL_000280550</name>
</gene>
<dbReference type="EMBL" id="DF236977">
    <property type="protein sequence ID" value="GAQ79350.1"/>
    <property type="molecule type" value="Genomic_DNA"/>
</dbReference>
<dbReference type="Gene3D" id="1.10.287.370">
    <property type="match status" value="1"/>
</dbReference>
<keyword evidence="2" id="KW-0539">Nucleus</keyword>
<dbReference type="GO" id="GO:0003682">
    <property type="term" value="F:chromatin binding"/>
    <property type="evidence" value="ECO:0000318"/>
    <property type="project" value="GO_Central"/>
</dbReference>
<dbReference type="GO" id="GO:0003714">
    <property type="term" value="F:transcription corepressor activity"/>
    <property type="evidence" value="ECO:0000318"/>
    <property type="project" value="GO_Central"/>
</dbReference>
<dbReference type="STRING" id="105231.A0A1Y1HL62"/>
<dbReference type="Pfam" id="PF02996">
    <property type="entry name" value="Prefoldin"/>
    <property type="match status" value="1"/>
</dbReference>
<name>A0A1Y1HL62_KLENI</name>
<evidence type="ECO:0000256" key="2">
    <source>
        <dbReference type="ARBA" id="ARBA00023242"/>
    </source>
</evidence>
<dbReference type="AlphaFoldDB" id="A0A1Y1HL62"/>
<feature type="compositionally biased region" description="Basic and acidic residues" evidence="4">
    <location>
        <begin position="522"/>
        <end position="547"/>
    </location>
</feature>
<proteinExistence type="inferred from homology"/>
<feature type="compositionally biased region" description="Basic and acidic residues" evidence="4">
    <location>
        <begin position="212"/>
        <end position="237"/>
    </location>
</feature>
<accession>A0A1Y1HL62</accession>
<dbReference type="PANTHER" id="PTHR15111:SF0">
    <property type="entry name" value="UNCONVENTIONAL PREFOLDIN RPB5 INTERACTOR 1"/>
    <property type="match status" value="1"/>
</dbReference>
<comment type="similarity">
    <text evidence="3">Belongs to the RNA polymerase II subunit 5-mediating protein family.</text>
</comment>
<dbReference type="InterPro" id="IPR009053">
    <property type="entry name" value="Prefoldin"/>
</dbReference>
<dbReference type="GO" id="GO:2001243">
    <property type="term" value="P:negative regulation of intrinsic apoptotic signaling pathway"/>
    <property type="evidence" value="ECO:0000318"/>
    <property type="project" value="GO_Central"/>
</dbReference>
<dbReference type="InterPro" id="IPR004127">
    <property type="entry name" value="Prefoldin_subunit_alpha"/>
</dbReference>
<keyword evidence="6" id="KW-1185">Reference proteome</keyword>